<evidence type="ECO:0000256" key="4">
    <source>
        <dbReference type="ARBA" id="ARBA00012513"/>
    </source>
</evidence>
<dbReference type="SMART" id="SM00220">
    <property type="entry name" value="S_TKc"/>
    <property type="match status" value="1"/>
</dbReference>
<evidence type="ECO:0000256" key="11">
    <source>
        <dbReference type="ARBA" id="ARBA00022771"/>
    </source>
</evidence>
<proteinExistence type="inferred from homology"/>
<keyword evidence="5" id="KW-0963">Cytoplasm</keyword>
<evidence type="ECO:0000259" key="25">
    <source>
        <dbReference type="PROSITE" id="PS50219"/>
    </source>
</evidence>
<feature type="compositionally biased region" description="Basic and acidic residues" evidence="20">
    <location>
        <begin position="928"/>
        <end position="945"/>
    </location>
</feature>
<keyword evidence="12" id="KW-0418">Kinase</keyword>
<keyword evidence="9" id="KW-0479">Metal-binding</keyword>
<evidence type="ECO:0000256" key="6">
    <source>
        <dbReference type="ARBA" id="ARBA00022527"/>
    </source>
</evidence>
<dbReference type="SMART" id="SM00233">
    <property type="entry name" value="PH"/>
    <property type="match status" value="1"/>
</dbReference>
<dbReference type="CDD" id="cd05597">
    <property type="entry name" value="STKc_DMPK_like"/>
    <property type="match status" value="1"/>
</dbReference>
<dbReference type="SUPFAM" id="SSF57889">
    <property type="entry name" value="Cysteine-rich domain"/>
    <property type="match status" value="1"/>
</dbReference>
<dbReference type="EC" id="2.7.11.1" evidence="4"/>
<comment type="cofactor">
    <cofactor evidence="1">
        <name>Mg(2+)</name>
        <dbReference type="ChEBI" id="CHEBI:18420"/>
    </cofactor>
</comment>
<dbReference type="Pfam" id="PF00069">
    <property type="entry name" value="Pkinase"/>
    <property type="match status" value="1"/>
</dbReference>
<dbReference type="PROSITE" id="PS50081">
    <property type="entry name" value="ZF_DAG_PE_2"/>
    <property type="match status" value="1"/>
</dbReference>
<evidence type="ECO:0000256" key="17">
    <source>
        <dbReference type="ARBA" id="ARBA00048679"/>
    </source>
</evidence>
<keyword evidence="27" id="KW-1185">Reference proteome</keyword>
<keyword evidence="6" id="KW-0723">Serine/threonine-protein kinase</keyword>
<dbReference type="InterPro" id="IPR011009">
    <property type="entry name" value="Kinase-like_dom_sf"/>
</dbReference>
<feature type="region of interest" description="Disordered" evidence="20">
    <location>
        <begin position="1563"/>
        <end position="1586"/>
    </location>
</feature>
<sequence length="1640" mass="184938">MCSPVERRLGGLRALLGGEGAAAAGLEGLLDLLICVHQECSAAPLRRERPVQQFLEWASPLVSRVKQLSLRRDDFEILKVIGRGAFGEVAVVRMKQTEKIYAMKILHKWEMLKRTETACFREERDVLVHGDQQWITTLHYAFQDEHYLYLVMDYYAGGDLLTLLSKFEDRLPEDLACFYLAEMVLAIHSLHQLQYVHRDIKPDNILIDTSGHIRLADFGSCLRLAPDGTVESSVAVGTPDYISPEILQAMEDRKGKYGPECDWWSLGVCMYELLFGETPFYAESLVETYGKIMNHEDHLQFPTDITDVSESAKDLIRELLCRQEVRLGQKGIEDFTRHPFFEGIAWEDLRKSPPPLVPEVASPADTSNFDVDDDTLKEAETLPPISHASFSAHHLPFVGFTYTSGIPFPERPPVSPPTSSSISRLEKRIRQLEREKLELSRKLQDSLARSPSKTSAKDAEIRSLQNEVATLKRQLTENQLENDKMQKQYHNRMALGQVKALEDRVMFLEQENKDALQGQTELQEQLQAQAWELQEEQERHQETAEELQSAEAKCGELQAQLLRHSRLLRERLEETEAAARRVEGLRKELARTESGRKELELRIENLVGEVTKQRKGRERAEQQMRKLKDELEELRAKPSTAIFKRSSSRRRPEPCGAWKEELQAKGRQVEALTEEVAQLQEQLEKTRRQRCENMEPNRGGQAAMSNSCSPRPSGDQVDSRGNESLHPGPGSCTSEFHKAAFTNWEVQIADILKWVSDEKESRGYLQAMATRMVDEMEALKQAGAQSPVPKTPATPHEANSIIFPTTPKAPSWAKRGQCPDALWKARRLQKVEASAKLELQSALEAEIWAKQSVQTELERLKVAHLGLERQLQEAEQQNRTLRQDLEKTKGELKARSLEGIKSQTPLISFFFRSTSKDAIAFGNSPDSQEARRSSEEVQLHPEGRRSLRSNAGAPLAESGYSAPLKPKTHSFKTHSFSAPTKCMRCTSLMVGLVRQGLACEACNFVCHVSCAAGASICPMPPDQFRKTLGVNPVNGTGTAFEGYLSVPKPSGVRKGWQKAFVVISDFKIFLFDASEGKISQGVMHVTDMRDEQFSVAPVLASDVIHASNKDVPCIFRVTSTQLSCPPTTSSMLFLADSEAEMRRWTQVLSELQQLLRQNRHSDRAVYVLKEAYDNGLPFIPHTLSAAIIDRERLTLGTDYGLFLVNLRTNDVLRVGDCRRVQLLLVSPEVQLLSVLCGKNHGLRIFSWAELETPEAPGTKVVEAKGCQAVAVGLICRGTTPVLCVACKRQVLCFQLTATHPPHRRIKEIQAPGYVQCLDVLGDRLCVGYPSGFSLYPLLNEGSPVSLPHADNVRATTVAQMEALKAVEVSLSEFILCFSSFGLYVDMHGHRSRAQELMWPAAPLSCCYNAPYLSVFSENSLDIFDVRRAEWIQTICLKKVRALNPEGSLCTFGSEKVRLTYLRNKGADQDEFEIPQTTDNSRRYLMRTRHKRCFSFRISEEERQHQRREMMHNPSLRARLISSPSNFNHLVHVGPSEKQHQLQDLHLAQEEKRREADVRMRCSSLSEMRRPSPEGHNGTPLGSVSSRLGFQSSVQPKEHQHHMTGGPRGCRCPASPHAKQVRRCQFATEHPARLMRLLVAI</sequence>
<feature type="region of interest" description="Disordered" evidence="20">
    <location>
        <begin position="440"/>
        <end position="460"/>
    </location>
</feature>
<evidence type="ECO:0000259" key="26">
    <source>
        <dbReference type="PROSITE" id="PS51285"/>
    </source>
</evidence>
<evidence type="ECO:0000259" key="22">
    <source>
        <dbReference type="PROSITE" id="PS50011"/>
    </source>
</evidence>
<keyword evidence="14 18" id="KW-0067">ATP-binding</keyword>
<dbReference type="InterPro" id="IPR000719">
    <property type="entry name" value="Prot_kinase_dom"/>
</dbReference>
<evidence type="ECO:0000256" key="5">
    <source>
        <dbReference type="ARBA" id="ARBA00022490"/>
    </source>
</evidence>
<evidence type="ECO:0000313" key="28">
    <source>
        <dbReference type="RefSeq" id="XP_060538515.1"/>
    </source>
</evidence>
<keyword evidence="10 18" id="KW-0547">Nucleotide-binding</keyword>
<feature type="domain" description="CRIB" evidence="24">
    <location>
        <begin position="1520"/>
        <end position="1533"/>
    </location>
</feature>
<evidence type="ECO:0000259" key="21">
    <source>
        <dbReference type="PROSITE" id="PS50003"/>
    </source>
</evidence>
<gene>
    <name evidence="28" type="primary">LOC132709278</name>
</gene>
<feature type="coiled-coil region" evidence="19">
    <location>
        <begin position="662"/>
        <end position="689"/>
    </location>
</feature>
<dbReference type="Pfam" id="PF00433">
    <property type="entry name" value="Pkinase_C"/>
    <property type="match status" value="1"/>
</dbReference>
<dbReference type="SUPFAM" id="SSF56112">
    <property type="entry name" value="Protein kinase-like (PK-like)"/>
    <property type="match status" value="1"/>
</dbReference>
<reference evidence="28" key="1">
    <citation type="submission" date="2025-08" db="UniProtKB">
        <authorList>
            <consortium name="RefSeq"/>
        </authorList>
    </citation>
    <scope>IDENTIFICATION</scope>
    <source>
        <tissue evidence="28">Blood</tissue>
    </source>
</reference>
<dbReference type="Gene3D" id="1.10.510.10">
    <property type="entry name" value="Transferase(Phosphotransferase) domain 1"/>
    <property type="match status" value="1"/>
</dbReference>
<dbReference type="InterPro" id="IPR017892">
    <property type="entry name" value="Pkinase_C"/>
</dbReference>
<dbReference type="InterPro" id="IPR001180">
    <property type="entry name" value="CNH_dom"/>
</dbReference>
<keyword evidence="15 19" id="KW-0175">Coiled coil</keyword>
<evidence type="ECO:0000256" key="8">
    <source>
        <dbReference type="ARBA" id="ARBA00022679"/>
    </source>
</evidence>
<evidence type="ECO:0000256" key="2">
    <source>
        <dbReference type="ARBA" id="ARBA00004496"/>
    </source>
</evidence>
<feature type="domain" description="Protein kinase" evidence="22">
    <location>
        <begin position="75"/>
        <end position="341"/>
    </location>
</feature>
<protein>
    <recommendedName>
        <fullName evidence="4">non-specific serine/threonine protein kinase</fullName>
        <ecNumber evidence="4">2.7.11.1</ecNumber>
    </recommendedName>
</protein>
<dbReference type="PROSITE" id="PS00108">
    <property type="entry name" value="PROTEIN_KINASE_ST"/>
    <property type="match status" value="1"/>
</dbReference>
<feature type="binding site" evidence="18">
    <location>
        <position position="104"/>
    </location>
    <ligand>
        <name>ATP</name>
        <dbReference type="ChEBI" id="CHEBI:30616"/>
    </ligand>
</feature>
<dbReference type="InterPro" id="IPR000961">
    <property type="entry name" value="AGC-kinase_C"/>
</dbReference>
<dbReference type="SMART" id="SM00133">
    <property type="entry name" value="S_TK_X"/>
    <property type="match status" value="1"/>
</dbReference>
<dbReference type="Proteomes" id="UP001652622">
    <property type="component" value="Unplaced"/>
</dbReference>
<evidence type="ECO:0000256" key="9">
    <source>
        <dbReference type="ARBA" id="ARBA00022723"/>
    </source>
</evidence>
<dbReference type="SMART" id="SM00109">
    <property type="entry name" value="C1"/>
    <property type="match status" value="1"/>
</dbReference>
<dbReference type="InterPro" id="IPR046349">
    <property type="entry name" value="C1-like_sf"/>
</dbReference>
<keyword evidence="11" id="KW-0863">Zinc-finger</keyword>
<dbReference type="Gene3D" id="2.30.29.30">
    <property type="entry name" value="Pleckstrin-homology domain (PH domain)/Phosphotyrosine-binding domain (PTB)"/>
    <property type="match status" value="1"/>
</dbReference>
<feature type="domain" description="Phorbol-ester/DAG-type" evidence="23">
    <location>
        <begin position="968"/>
        <end position="1017"/>
    </location>
</feature>
<dbReference type="InterPro" id="IPR002219">
    <property type="entry name" value="PKC_DAG/PE"/>
</dbReference>
<feature type="domain" description="AGC-kinase C-terminal" evidence="26">
    <location>
        <begin position="342"/>
        <end position="412"/>
    </location>
</feature>
<comment type="catalytic activity">
    <reaction evidence="16">
        <text>L-threonyl-[protein] + ATP = O-phospho-L-threonyl-[protein] + ADP + H(+)</text>
        <dbReference type="Rhea" id="RHEA:46608"/>
        <dbReference type="Rhea" id="RHEA-COMP:11060"/>
        <dbReference type="Rhea" id="RHEA-COMP:11605"/>
        <dbReference type="ChEBI" id="CHEBI:15378"/>
        <dbReference type="ChEBI" id="CHEBI:30013"/>
        <dbReference type="ChEBI" id="CHEBI:30616"/>
        <dbReference type="ChEBI" id="CHEBI:61977"/>
        <dbReference type="ChEBI" id="CHEBI:456216"/>
        <dbReference type="EC" id="2.7.11.1"/>
    </reaction>
</comment>
<dbReference type="PANTHER" id="PTHR22988">
    <property type="entry name" value="MYOTONIC DYSTROPHY S/T KINASE-RELATED"/>
    <property type="match status" value="1"/>
</dbReference>
<dbReference type="PROSITE" id="PS00479">
    <property type="entry name" value="ZF_DAG_PE_1"/>
    <property type="match status" value="1"/>
</dbReference>
<dbReference type="PANTHER" id="PTHR22988:SF22">
    <property type="entry name" value="SERINE_THREONINE-PROTEIN KINASE MRCK GAMMA"/>
    <property type="match status" value="1"/>
</dbReference>
<comment type="catalytic activity">
    <reaction evidence="17">
        <text>L-seryl-[protein] + ATP = O-phospho-L-seryl-[protein] + ADP + H(+)</text>
        <dbReference type="Rhea" id="RHEA:17989"/>
        <dbReference type="Rhea" id="RHEA-COMP:9863"/>
        <dbReference type="Rhea" id="RHEA-COMP:11604"/>
        <dbReference type="ChEBI" id="CHEBI:15378"/>
        <dbReference type="ChEBI" id="CHEBI:29999"/>
        <dbReference type="ChEBI" id="CHEBI:30616"/>
        <dbReference type="ChEBI" id="CHEBI:83421"/>
        <dbReference type="ChEBI" id="CHEBI:456216"/>
        <dbReference type="EC" id="2.7.11.1"/>
    </reaction>
</comment>
<dbReference type="Gene3D" id="1.20.5.340">
    <property type="match status" value="1"/>
</dbReference>
<keyword evidence="7" id="KW-0597">Phosphoprotein</keyword>
<dbReference type="Gene3D" id="3.30.60.20">
    <property type="match status" value="1"/>
</dbReference>
<dbReference type="InterPro" id="IPR008271">
    <property type="entry name" value="Ser/Thr_kinase_AS"/>
</dbReference>
<evidence type="ECO:0000256" key="1">
    <source>
        <dbReference type="ARBA" id="ARBA00001946"/>
    </source>
</evidence>
<feature type="region of interest" description="Disordered" evidence="20">
    <location>
        <begin position="921"/>
        <end position="966"/>
    </location>
</feature>
<dbReference type="CDD" id="cd01243">
    <property type="entry name" value="PH_MRCK"/>
    <property type="match status" value="1"/>
</dbReference>
<dbReference type="InterPro" id="IPR011993">
    <property type="entry name" value="PH-like_dom_sf"/>
</dbReference>
<organism evidence="27 28">
    <name type="scientific">Pantherophis guttatus</name>
    <name type="common">Corn snake</name>
    <name type="synonym">Elaphe guttata</name>
    <dbReference type="NCBI Taxonomy" id="94885"/>
    <lineage>
        <taxon>Eukaryota</taxon>
        <taxon>Metazoa</taxon>
        <taxon>Chordata</taxon>
        <taxon>Craniata</taxon>
        <taxon>Vertebrata</taxon>
        <taxon>Euteleostomi</taxon>
        <taxon>Lepidosauria</taxon>
        <taxon>Squamata</taxon>
        <taxon>Bifurcata</taxon>
        <taxon>Unidentata</taxon>
        <taxon>Episquamata</taxon>
        <taxon>Toxicofera</taxon>
        <taxon>Serpentes</taxon>
        <taxon>Colubroidea</taxon>
        <taxon>Colubridae</taxon>
        <taxon>Colubrinae</taxon>
        <taxon>Pantherophis</taxon>
    </lineage>
</organism>
<evidence type="ECO:0000256" key="13">
    <source>
        <dbReference type="ARBA" id="ARBA00022833"/>
    </source>
</evidence>
<dbReference type="InterPro" id="IPR057529">
    <property type="entry name" value="MRCK/ROCK_PH"/>
</dbReference>
<evidence type="ECO:0000256" key="19">
    <source>
        <dbReference type="SAM" id="Coils"/>
    </source>
</evidence>
<dbReference type="SMART" id="SM00036">
    <property type="entry name" value="CNH"/>
    <property type="match status" value="1"/>
</dbReference>
<dbReference type="CDD" id="cd20866">
    <property type="entry name" value="C1_MRCKgamma"/>
    <property type="match status" value="1"/>
</dbReference>
<evidence type="ECO:0000256" key="20">
    <source>
        <dbReference type="SAM" id="MobiDB-lite"/>
    </source>
</evidence>
<evidence type="ECO:0000259" key="24">
    <source>
        <dbReference type="PROSITE" id="PS50108"/>
    </source>
</evidence>
<dbReference type="PROSITE" id="PS50219">
    <property type="entry name" value="CNH"/>
    <property type="match status" value="1"/>
</dbReference>
<feature type="region of interest" description="Disordered" evidence="20">
    <location>
        <begin position="695"/>
        <end position="731"/>
    </location>
</feature>
<dbReference type="PROSITE" id="PS50108">
    <property type="entry name" value="CRIB"/>
    <property type="match status" value="1"/>
</dbReference>
<evidence type="ECO:0000256" key="7">
    <source>
        <dbReference type="ARBA" id="ARBA00022553"/>
    </source>
</evidence>
<dbReference type="InterPro" id="IPR017441">
    <property type="entry name" value="Protein_kinase_ATP_BS"/>
</dbReference>
<name>A0ABM3YQX3_PANGU</name>
<dbReference type="GeneID" id="132709278"/>
<feature type="domain" description="PH" evidence="21">
    <location>
        <begin position="1037"/>
        <end position="1153"/>
    </location>
</feature>
<accession>A0ABM3YQX3</accession>
<comment type="subcellular location">
    <subcellularLocation>
        <location evidence="2">Cytoplasm</location>
    </subcellularLocation>
</comment>
<dbReference type="InterPro" id="IPR001849">
    <property type="entry name" value="PH_domain"/>
</dbReference>
<dbReference type="InterPro" id="IPR000095">
    <property type="entry name" value="CRIB_dom"/>
</dbReference>
<dbReference type="Pfam" id="PF00780">
    <property type="entry name" value="CNH"/>
    <property type="match status" value="1"/>
</dbReference>
<evidence type="ECO:0000256" key="12">
    <source>
        <dbReference type="ARBA" id="ARBA00022777"/>
    </source>
</evidence>
<dbReference type="RefSeq" id="XP_060538515.1">
    <property type="nucleotide sequence ID" value="XM_060682532.1"/>
</dbReference>
<evidence type="ECO:0000256" key="10">
    <source>
        <dbReference type="ARBA" id="ARBA00022741"/>
    </source>
</evidence>
<dbReference type="Gene3D" id="3.30.200.20">
    <property type="entry name" value="Phosphorylase Kinase, domain 1"/>
    <property type="match status" value="1"/>
</dbReference>
<dbReference type="PROSITE" id="PS51285">
    <property type="entry name" value="AGC_KINASE_CTER"/>
    <property type="match status" value="1"/>
</dbReference>
<dbReference type="Pfam" id="PF00130">
    <property type="entry name" value="C1_1"/>
    <property type="match status" value="1"/>
</dbReference>
<evidence type="ECO:0000313" key="27">
    <source>
        <dbReference type="Proteomes" id="UP001652622"/>
    </source>
</evidence>
<dbReference type="PROSITE" id="PS50003">
    <property type="entry name" value="PH_DOMAIN"/>
    <property type="match status" value="1"/>
</dbReference>
<evidence type="ECO:0000256" key="3">
    <source>
        <dbReference type="ARBA" id="ARBA00005719"/>
    </source>
</evidence>
<dbReference type="Pfam" id="PF08826">
    <property type="entry name" value="DMPK_coil"/>
    <property type="match status" value="1"/>
</dbReference>
<evidence type="ECO:0000256" key="15">
    <source>
        <dbReference type="ARBA" id="ARBA00023054"/>
    </source>
</evidence>
<keyword evidence="13" id="KW-0862">Zinc</keyword>
<feature type="region of interest" description="Disordered" evidence="20">
    <location>
        <begin position="638"/>
        <end position="657"/>
    </location>
</feature>
<evidence type="ECO:0000259" key="23">
    <source>
        <dbReference type="PROSITE" id="PS50081"/>
    </source>
</evidence>
<keyword evidence="8" id="KW-0808">Transferase</keyword>
<evidence type="ECO:0000256" key="14">
    <source>
        <dbReference type="ARBA" id="ARBA00022840"/>
    </source>
</evidence>
<dbReference type="SMART" id="SM00285">
    <property type="entry name" value="PBD"/>
    <property type="match status" value="1"/>
</dbReference>
<feature type="domain" description="CNH" evidence="25">
    <location>
        <begin position="1179"/>
        <end position="1449"/>
    </location>
</feature>
<dbReference type="InterPro" id="IPR014930">
    <property type="entry name" value="Myotonic_dystrophy_kinase_coil"/>
</dbReference>
<dbReference type="SUPFAM" id="SSF50729">
    <property type="entry name" value="PH domain-like"/>
    <property type="match status" value="1"/>
</dbReference>
<comment type="similarity">
    <text evidence="3">Belongs to the protein kinase superfamily. AGC Ser/Thr protein kinase family. DMPK subfamily.</text>
</comment>
<feature type="coiled-coil region" evidence="19">
    <location>
        <begin position="850"/>
        <end position="891"/>
    </location>
</feature>
<dbReference type="Pfam" id="PF25346">
    <property type="entry name" value="PH_MRCK"/>
    <property type="match status" value="1"/>
</dbReference>
<dbReference type="PROSITE" id="PS00107">
    <property type="entry name" value="PROTEIN_KINASE_ATP"/>
    <property type="match status" value="1"/>
</dbReference>
<dbReference type="PROSITE" id="PS50011">
    <property type="entry name" value="PROTEIN_KINASE_DOM"/>
    <property type="match status" value="1"/>
</dbReference>
<evidence type="ECO:0000256" key="16">
    <source>
        <dbReference type="ARBA" id="ARBA00047899"/>
    </source>
</evidence>
<evidence type="ECO:0000256" key="18">
    <source>
        <dbReference type="PROSITE-ProRule" id="PRU10141"/>
    </source>
</evidence>
<dbReference type="InterPro" id="IPR050839">
    <property type="entry name" value="Rho-assoc_Ser/Thr_Kinase"/>
</dbReference>